<dbReference type="Proteomes" id="UP000181860">
    <property type="component" value="Unassembled WGS sequence"/>
</dbReference>
<dbReference type="EMBL" id="FMXC01000014">
    <property type="protein sequence ID" value="SDA56705.1"/>
    <property type="molecule type" value="Genomic_DNA"/>
</dbReference>
<organism evidence="2 4">
    <name type="scientific">Lactobacillus kefiranofaciens</name>
    <dbReference type="NCBI Taxonomy" id="267818"/>
    <lineage>
        <taxon>Bacteria</taxon>
        <taxon>Bacillati</taxon>
        <taxon>Bacillota</taxon>
        <taxon>Bacilli</taxon>
        <taxon>Lactobacillales</taxon>
        <taxon>Lactobacillaceae</taxon>
        <taxon>Lactobacillus</taxon>
    </lineage>
</organism>
<gene>
    <name evidence="2" type="ORF">QEJ78_07930</name>
    <name evidence="1" type="ORF">SAMN02983011_01378</name>
</gene>
<reference evidence="2" key="2">
    <citation type="journal article" date="2022" name="Food Funct.">
        <title>Lactobacillus kefiranofaciens ZW18 from Kefir enhances the anti-tumor effect of anti-programmed cell death 1 (PD-1) immunotherapy by modulating the gut microbiota.</title>
        <authorList>
            <person name="Zhao J."/>
            <person name="Wang Y."/>
            <person name="Wang J."/>
            <person name="Lv M."/>
            <person name="Zhou C."/>
            <person name="Jia L."/>
            <person name="Geng W."/>
        </authorList>
    </citation>
    <scope>NUCLEOTIDE SEQUENCE</scope>
    <source>
        <strain evidence="2">ZW18</strain>
    </source>
</reference>
<reference evidence="1 3" key="1">
    <citation type="submission" date="2016-10" db="EMBL/GenBank/DDBJ databases">
        <authorList>
            <person name="Varghese N."/>
            <person name="Submissions S."/>
        </authorList>
    </citation>
    <scope>NUCLEOTIDE SEQUENCE [LARGE SCALE GENOMIC DNA]</scope>
    <source>
        <strain evidence="1 3">ATCC 43761</strain>
    </source>
</reference>
<sequence length="147" mass="16765">MKKELEKARHKQEFDAKIFVDKMYFINKEVTPPDLPQPEGKVIKELSGSDLLFPVKNGFEKINSKEVGEIRNITYAYGNTSEVSICDGLKLDPEKDIDLTVVYIDPTFKPYIGTISISSALIRKLFKKLGLLQFLVMKINLVNKIKL</sequence>
<dbReference type="Proteomes" id="UP001242513">
    <property type="component" value="Chromosome"/>
</dbReference>
<protein>
    <recommendedName>
        <fullName evidence="5">Mucus binding protein</fullName>
    </recommendedName>
</protein>
<dbReference type="EMBL" id="CP123735">
    <property type="protein sequence ID" value="WGO85305.1"/>
    <property type="molecule type" value="Genomic_DNA"/>
</dbReference>
<evidence type="ECO:0000313" key="4">
    <source>
        <dbReference type="Proteomes" id="UP001242513"/>
    </source>
</evidence>
<keyword evidence="3" id="KW-1185">Reference proteome</keyword>
<name>A0AAX3UCD4_9LACO</name>
<evidence type="ECO:0000313" key="3">
    <source>
        <dbReference type="Proteomes" id="UP000181860"/>
    </source>
</evidence>
<dbReference type="RefSeq" id="WP_025084285.1">
    <property type="nucleotide sequence ID" value="NZ_CP123735.1"/>
</dbReference>
<evidence type="ECO:0008006" key="5">
    <source>
        <dbReference type="Google" id="ProtNLM"/>
    </source>
</evidence>
<evidence type="ECO:0000313" key="2">
    <source>
        <dbReference type="EMBL" id="WGO85305.1"/>
    </source>
</evidence>
<dbReference type="AlphaFoldDB" id="A0AAX3UCD4"/>
<reference evidence="2" key="3">
    <citation type="submission" date="2023-04" db="EMBL/GenBank/DDBJ databases">
        <authorList>
            <person name="Wang Y."/>
        </authorList>
    </citation>
    <scope>NUCLEOTIDE SEQUENCE</scope>
    <source>
        <strain evidence="2">ZW18</strain>
    </source>
</reference>
<proteinExistence type="predicted"/>
<accession>A0AAX3UCD4</accession>
<evidence type="ECO:0000313" key="1">
    <source>
        <dbReference type="EMBL" id="SDA56705.1"/>
    </source>
</evidence>